<evidence type="ECO:0000313" key="2">
    <source>
        <dbReference type="EMBL" id="MDR6434208.1"/>
    </source>
</evidence>
<dbReference type="Proteomes" id="UP001184614">
    <property type="component" value="Unassembled WGS sequence"/>
</dbReference>
<evidence type="ECO:0000313" key="3">
    <source>
        <dbReference type="Proteomes" id="UP001184614"/>
    </source>
</evidence>
<feature type="domain" description="PIN" evidence="1">
    <location>
        <begin position="5"/>
        <end position="71"/>
    </location>
</feature>
<dbReference type="InterPro" id="IPR002716">
    <property type="entry name" value="PIN_dom"/>
</dbReference>
<reference evidence="2 3" key="1">
    <citation type="submission" date="2023-07" db="EMBL/GenBank/DDBJ databases">
        <title>Sorghum-associated microbial communities from plants grown in Nebraska, USA.</title>
        <authorList>
            <person name="Schachtman D."/>
        </authorList>
    </citation>
    <scope>NUCLEOTIDE SEQUENCE [LARGE SCALE GENOMIC DNA]</scope>
    <source>
        <strain evidence="2 3">DS1730</strain>
    </source>
</reference>
<dbReference type="Pfam" id="PF01850">
    <property type="entry name" value="PIN"/>
    <property type="match status" value="1"/>
</dbReference>
<dbReference type="CDD" id="cd09881">
    <property type="entry name" value="PIN_VapC4-5_FitB-like"/>
    <property type="match status" value="1"/>
</dbReference>
<sequence length="93" mass="11284">MLKYMLATNICIFTIKNRPQQVREAFNRFRDQLCISSMSLMELIYGAEKSDNPEKTLQSWRCLQLALKYYRMMNRQQTIRPNYVPNWRVMELL</sequence>
<organism evidence="2 3">
    <name type="scientific">Brucella pseudogrignonensis</name>
    <dbReference type="NCBI Taxonomy" id="419475"/>
    <lineage>
        <taxon>Bacteria</taxon>
        <taxon>Pseudomonadati</taxon>
        <taxon>Pseudomonadota</taxon>
        <taxon>Alphaproteobacteria</taxon>
        <taxon>Hyphomicrobiales</taxon>
        <taxon>Brucellaceae</taxon>
        <taxon>Brucella/Ochrobactrum group</taxon>
        <taxon>Brucella</taxon>
    </lineage>
</organism>
<comment type="caution">
    <text evidence="2">The sequence shown here is derived from an EMBL/GenBank/DDBJ whole genome shotgun (WGS) entry which is preliminary data.</text>
</comment>
<dbReference type="SUPFAM" id="SSF88723">
    <property type="entry name" value="PIN domain-like"/>
    <property type="match status" value="1"/>
</dbReference>
<dbReference type="EMBL" id="JAVDQT010000009">
    <property type="protein sequence ID" value="MDR6434208.1"/>
    <property type="molecule type" value="Genomic_DNA"/>
</dbReference>
<keyword evidence="3" id="KW-1185">Reference proteome</keyword>
<gene>
    <name evidence="2" type="ORF">J2782_003959</name>
</gene>
<accession>A0ABU1ME74</accession>
<evidence type="ECO:0000259" key="1">
    <source>
        <dbReference type="Pfam" id="PF01850"/>
    </source>
</evidence>
<dbReference type="Gene3D" id="3.40.50.1010">
    <property type="entry name" value="5'-nuclease"/>
    <property type="match status" value="1"/>
</dbReference>
<proteinExistence type="predicted"/>
<dbReference type="InterPro" id="IPR029060">
    <property type="entry name" value="PIN-like_dom_sf"/>
</dbReference>
<protein>
    <submittedName>
        <fullName evidence="2">Nucleic acid-binding protein</fullName>
    </submittedName>
</protein>
<name>A0ABU1ME74_9HYPH</name>